<dbReference type="eggNOG" id="COG0515">
    <property type="taxonomic scope" value="Bacteria"/>
</dbReference>
<keyword evidence="3 7" id="KW-0418">Kinase</keyword>
<evidence type="ECO:0000259" key="6">
    <source>
        <dbReference type="PROSITE" id="PS50011"/>
    </source>
</evidence>
<proteinExistence type="predicted"/>
<dbReference type="EMBL" id="CP002546">
    <property type="protein sequence ID" value="ADY59571.1"/>
    <property type="molecule type" value="Genomic_DNA"/>
</dbReference>
<keyword evidence="7" id="KW-0723">Serine/threonine-protein kinase</keyword>
<evidence type="ECO:0000313" key="7">
    <source>
        <dbReference type="EMBL" id="ADY59571.1"/>
    </source>
</evidence>
<protein>
    <submittedName>
        <fullName evidence="7">Serine/threonine protein kinase</fullName>
    </submittedName>
</protein>
<dbReference type="KEGG" id="pbs:Plabr_1967"/>
<keyword evidence="4" id="KW-0067">ATP-binding</keyword>
<dbReference type="Pfam" id="PF00069">
    <property type="entry name" value="Pkinase"/>
    <property type="match status" value="1"/>
</dbReference>
<dbReference type="GO" id="GO:0005524">
    <property type="term" value="F:ATP binding"/>
    <property type="evidence" value="ECO:0007669"/>
    <property type="project" value="UniProtKB-KW"/>
</dbReference>
<dbReference type="InterPro" id="IPR000719">
    <property type="entry name" value="Prot_kinase_dom"/>
</dbReference>
<dbReference type="HOGENOM" id="CLU_347762_0_0_0"/>
<keyword evidence="5" id="KW-0812">Transmembrane</keyword>
<evidence type="ECO:0000313" key="8">
    <source>
        <dbReference type="Proteomes" id="UP000006860"/>
    </source>
</evidence>
<dbReference type="InterPro" id="IPR008271">
    <property type="entry name" value="Ser/Thr_kinase_AS"/>
</dbReference>
<dbReference type="Gene3D" id="3.30.200.20">
    <property type="entry name" value="Phosphorylase Kinase, domain 1"/>
    <property type="match status" value="1"/>
</dbReference>
<dbReference type="PANTHER" id="PTHR43289">
    <property type="entry name" value="MITOGEN-ACTIVATED PROTEIN KINASE KINASE KINASE 20-RELATED"/>
    <property type="match status" value="1"/>
</dbReference>
<dbReference type="STRING" id="756272.Plabr_1967"/>
<dbReference type="SUPFAM" id="SSF53850">
    <property type="entry name" value="Periplasmic binding protein-like II"/>
    <property type="match status" value="1"/>
</dbReference>
<dbReference type="PROSITE" id="PS00108">
    <property type="entry name" value="PROTEIN_KINASE_ST"/>
    <property type="match status" value="1"/>
</dbReference>
<dbReference type="SMART" id="SM00220">
    <property type="entry name" value="S_TKc"/>
    <property type="match status" value="1"/>
</dbReference>
<dbReference type="RefSeq" id="WP_013628296.1">
    <property type="nucleotide sequence ID" value="NC_015174.1"/>
</dbReference>
<keyword evidence="8" id="KW-1185">Reference proteome</keyword>
<name>F0SHU1_RUBBR</name>
<dbReference type="AlphaFoldDB" id="F0SHU1"/>
<keyword evidence="2" id="KW-0547">Nucleotide-binding</keyword>
<gene>
    <name evidence="7" type="ordered locus">Plabr_1967</name>
</gene>
<reference evidence="8" key="1">
    <citation type="submission" date="2011-02" db="EMBL/GenBank/DDBJ databases">
        <title>The complete genome of Planctomyces brasiliensis DSM 5305.</title>
        <authorList>
            <person name="Lucas S."/>
            <person name="Copeland A."/>
            <person name="Lapidus A."/>
            <person name="Bruce D."/>
            <person name="Goodwin L."/>
            <person name="Pitluck S."/>
            <person name="Kyrpides N."/>
            <person name="Mavromatis K."/>
            <person name="Pagani I."/>
            <person name="Ivanova N."/>
            <person name="Ovchinnikova G."/>
            <person name="Lu M."/>
            <person name="Detter J.C."/>
            <person name="Han C."/>
            <person name="Land M."/>
            <person name="Hauser L."/>
            <person name="Markowitz V."/>
            <person name="Cheng J.-F."/>
            <person name="Hugenholtz P."/>
            <person name="Woyke T."/>
            <person name="Wu D."/>
            <person name="Tindall B."/>
            <person name="Pomrenke H.G."/>
            <person name="Brambilla E."/>
            <person name="Klenk H.-P."/>
            <person name="Eisen J.A."/>
        </authorList>
    </citation>
    <scope>NUCLEOTIDE SEQUENCE [LARGE SCALE GENOMIC DNA]</scope>
    <source>
        <strain evidence="8">ATCC 49424 / DSM 5305 / JCM 21570 / IAM 15109 / NBRC 103401 / IFAM 1448</strain>
    </source>
</reference>
<keyword evidence="1" id="KW-0808">Transferase</keyword>
<dbReference type="OrthoDB" id="208165at2"/>
<evidence type="ECO:0000256" key="5">
    <source>
        <dbReference type="SAM" id="Phobius"/>
    </source>
</evidence>
<dbReference type="PANTHER" id="PTHR43289:SF6">
    <property type="entry name" value="SERINE_THREONINE-PROTEIN KINASE NEKL-3"/>
    <property type="match status" value="1"/>
</dbReference>
<feature type="transmembrane region" description="Helical" evidence="5">
    <location>
        <begin position="413"/>
        <end position="436"/>
    </location>
</feature>
<evidence type="ECO:0000256" key="2">
    <source>
        <dbReference type="ARBA" id="ARBA00022741"/>
    </source>
</evidence>
<dbReference type="InterPro" id="IPR011009">
    <property type="entry name" value="Kinase-like_dom_sf"/>
</dbReference>
<evidence type="ECO:0000256" key="1">
    <source>
        <dbReference type="ARBA" id="ARBA00022679"/>
    </source>
</evidence>
<dbReference type="PROSITE" id="PS50011">
    <property type="entry name" value="PROTEIN_KINASE_DOM"/>
    <property type="match status" value="1"/>
</dbReference>
<dbReference type="GO" id="GO:0004674">
    <property type="term" value="F:protein serine/threonine kinase activity"/>
    <property type="evidence" value="ECO:0007669"/>
    <property type="project" value="UniProtKB-KW"/>
</dbReference>
<dbReference type="CDD" id="cd14014">
    <property type="entry name" value="STKc_PknB_like"/>
    <property type="match status" value="1"/>
</dbReference>
<evidence type="ECO:0000256" key="4">
    <source>
        <dbReference type="ARBA" id="ARBA00022840"/>
    </source>
</evidence>
<dbReference type="Gene3D" id="1.10.510.10">
    <property type="entry name" value="Transferase(Phosphotransferase) domain 1"/>
    <property type="match status" value="1"/>
</dbReference>
<accession>F0SHU1</accession>
<evidence type="ECO:0000256" key="3">
    <source>
        <dbReference type="ARBA" id="ARBA00022777"/>
    </source>
</evidence>
<keyword evidence="5" id="KW-1133">Transmembrane helix</keyword>
<sequence length="811" mass="89390">MSANVSDLVGQTIADGRYEITGHIGTGSMGHVYKAFDRRLETTVCVKIPTSVRLEDPDFYRRFEMESRFLVRLAHPQVVNIIDIGKQDSLPYIVMQYVNGGSLLDRMLDANDQQHPRPMRDLKHWLPSVAKALDFMHKEGCIHRDVKPANILFDEHNNAYLSDFGLSKILMEEDSPDDNRMTAKGAVVGTPNYVAPEIVLAHEYDGRADQYSLATTVYEFLTGKAPLEGPSASATMVNQTTKQPPPLTKFVPSIPPQLNAAVLKALSKKPTNRYGSCEDLSDAVLAAVLAASGTKLSPSGRSTVAGKSSTVVQRVPKYIVTKVAHARSPGKIPCPKCSKILVINEEYGGLVATCSGCQSRLKISQDISELGLLERNPQFKSDVHFIGASEHDSEVQTILKAEFFGKKLNERQALYFIGSAMGLIVLGAVLFSLGLLTPTEIQRSRDSLQATSREGSAHTVVEQPKVPVSIRLSEEAVSGEWVPDGLKAFSSTVSGRNVQFHKSESSDRELEDFVSDPNSSLPLIVLPQNRIESVELAGKWAKRSEKPLFAVEETVYFTPLVCVMWQKRYFAFREAYSEVSIDTLIDASLNKSDWNTIANKPDWGLFRFAMPRLDDPLIGSLLQLTVAHQSLGIEGELKVSDVTSPELRETFNKLERLAVKPGRGSENGSQELLDNAAMSGPQYSDAIICTEQQALRALPAMEEKFGFVQIVYLEPAAYFQKSMGISAEATADQREAAGTFVNYMKSVDVQRKLIDFQLRPANTDINVTGSPGSFSRYLARGVQSIPPRSAPIPSTEVIESLRTAYERSQMQ</sequence>
<dbReference type="eggNOG" id="COG1840">
    <property type="taxonomic scope" value="Bacteria"/>
</dbReference>
<dbReference type="SUPFAM" id="SSF56112">
    <property type="entry name" value="Protein kinase-like (PK-like)"/>
    <property type="match status" value="1"/>
</dbReference>
<feature type="domain" description="Protein kinase" evidence="6">
    <location>
        <begin position="18"/>
        <end position="285"/>
    </location>
</feature>
<organism evidence="7 8">
    <name type="scientific">Rubinisphaera brasiliensis (strain ATCC 49424 / DSM 5305 / JCM 21570 / IAM 15109 / NBRC 103401 / IFAM 1448)</name>
    <name type="common">Planctomyces brasiliensis</name>
    <dbReference type="NCBI Taxonomy" id="756272"/>
    <lineage>
        <taxon>Bacteria</taxon>
        <taxon>Pseudomonadati</taxon>
        <taxon>Planctomycetota</taxon>
        <taxon>Planctomycetia</taxon>
        <taxon>Planctomycetales</taxon>
        <taxon>Planctomycetaceae</taxon>
        <taxon>Rubinisphaera</taxon>
    </lineage>
</organism>
<keyword evidence="5" id="KW-0472">Membrane</keyword>
<dbReference type="Proteomes" id="UP000006860">
    <property type="component" value="Chromosome"/>
</dbReference>